<organism evidence="1 2">
    <name type="scientific">Thauera chlorobenzoica</name>
    <dbReference type="NCBI Taxonomy" id="96773"/>
    <lineage>
        <taxon>Bacteria</taxon>
        <taxon>Pseudomonadati</taxon>
        <taxon>Pseudomonadota</taxon>
        <taxon>Betaproteobacteria</taxon>
        <taxon>Rhodocyclales</taxon>
        <taxon>Zoogloeaceae</taxon>
        <taxon>Thauera</taxon>
    </lineage>
</organism>
<name>A0A1H5S3N7_9RHOO</name>
<evidence type="ECO:0000313" key="1">
    <source>
        <dbReference type="EMBL" id="APR04984.1"/>
    </source>
</evidence>
<sequence length="179" mass="20208">MSTTEPQDNSIQSVEQLLAHALAMENEAVERYEMLADQMETHNNPEVAALFRKLAEIEKLHVDNVNGLSDGHTLPHIAPWEYAWQTPESPEAPSASADGLHYMMHPYHAIAMALEAERKGVAFYERLADQAGREDVRKIARELCETEREHVTLLEGWLGRFQAPPKGWSEDADPPLPQE</sequence>
<dbReference type="Gene3D" id="1.20.1260.10">
    <property type="match status" value="1"/>
</dbReference>
<dbReference type="InterPro" id="IPR012347">
    <property type="entry name" value="Ferritin-like"/>
</dbReference>
<dbReference type="STRING" id="96773.Tchl_2141"/>
<gene>
    <name evidence="1" type="ORF">Tchl_2141</name>
</gene>
<dbReference type="RefSeq" id="WP_075148404.1">
    <property type="nucleotide sequence ID" value="NZ_CP018839.1"/>
</dbReference>
<proteinExistence type="predicted"/>
<dbReference type="OrthoDB" id="8561818at2"/>
<dbReference type="PANTHER" id="PTHR33531:SF7">
    <property type="entry name" value="HYPOTHETICAL MEMBRANE PROTEIN, CONSERVED"/>
    <property type="match status" value="1"/>
</dbReference>
<dbReference type="GO" id="GO:0016491">
    <property type="term" value="F:oxidoreductase activity"/>
    <property type="evidence" value="ECO:0007669"/>
    <property type="project" value="InterPro"/>
</dbReference>
<dbReference type="AlphaFoldDB" id="A0A1H5S3N7"/>
<dbReference type="Proteomes" id="UP000185739">
    <property type="component" value="Chromosome"/>
</dbReference>
<protein>
    <submittedName>
        <fullName evidence="1">Ferritin-like protein</fullName>
    </submittedName>
</protein>
<dbReference type="SUPFAM" id="SSF47240">
    <property type="entry name" value="Ferritin-like"/>
    <property type="match status" value="1"/>
</dbReference>
<keyword evidence="2" id="KW-1185">Reference proteome</keyword>
<dbReference type="EMBL" id="CP018839">
    <property type="protein sequence ID" value="APR04984.1"/>
    <property type="molecule type" value="Genomic_DNA"/>
</dbReference>
<dbReference type="CDD" id="cd01045">
    <property type="entry name" value="Ferritin_like_AB"/>
    <property type="match status" value="1"/>
</dbReference>
<accession>A0A1H5S3N7</accession>
<dbReference type="Pfam" id="PF02915">
    <property type="entry name" value="Rubrerythrin"/>
    <property type="match status" value="1"/>
</dbReference>
<dbReference type="KEGG" id="tcl:Tchl_2141"/>
<reference evidence="1 2" key="1">
    <citation type="submission" date="2016-12" db="EMBL/GenBank/DDBJ databases">
        <title>Complete genome sequence of Thauera chlorobenzoica, a Betaproteobacterium degrading haloaromatics anaerobically to CO2 and halides.</title>
        <authorList>
            <person name="Goris T."/>
            <person name="Mergelsberg M."/>
            <person name="Boll M."/>
        </authorList>
    </citation>
    <scope>NUCLEOTIDE SEQUENCE [LARGE SCALE GENOMIC DNA]</scope>
    <source>
        <strain evidence="1 2">3CB1</strain>
    </source>
</reference>
<dbReference type="GO" id="GO:0046872">
    <property type="term" value="F:metal ion binding"/>
    <property type="evidence" value="ECO:0007669"/>
    <property type="project" value="InterPro"/>
</dbReference>
<evidence type="ECO:0000313" key="2">
    <source>
        <dbReference type="Proteomes" id="UP000185739"/>
    </source>
</evidence>
<dbReference type="InterPro" id="IPR009078">
    <property type="entry name" value="Ferritin-like_SF"/>
</dbReference>
<dbReference type="PANTHER" id="PTHR33531">
    <property type="entry name" value="RUBRERYTHRIN SUBFAMILY"/>
    <property type="match status" value="1"/>
</dbReference>
<dbReference type="InterPro" id="IPR003251">
    <property type="entry name" value="Rr_diiron-bd_dom"/>
</dbReference>